<dbReference type="STRING" id="243090.RB72"/>
<sequence>MIRPLMKTGIIRRSSVDELVRSLTSSVYMQRRHFLSFSAFAAAASVTGCDSGEVTEPITASVERVATQVEEAVDETSTENLERYRVALRGYEIVSGMIGPRVFFLPYPGMRILSVVIVATTVSAKLAVKYIDTELIQRQFEEELTDHERSLVEADGHVRFETESGVSETVMLGPSEYA</sequence>
<dbReference type="OrthoDB" id="276564at2"/>
<accession>Q7UZB3</accession>
<dbReference type="EMBL" id="BX294133">
    <property type="protein sequence ID" value="CAD71370.1"/>
    <property type="molecule type" value="Genomic_DNA"/>
</dbReference>
<name>Q7UZB3_RHOBA</name>
<organism evidence="1 2">
    <name type="scientific">Rhodopirellula baltica (strain DSM 10527 / NCIMB 13988 / SH1)</name>
    <dbReference type="NCBI Taxonomy" id="243090"/>
    <lineage>
        <taxon>Bacteria</taxon>
        <taxon>Pseudomonadati</taxon>
        <taxon>Planctomycetota</taxon>
        <taxon>Planctomycetia</taxon>
        <taxon>Pirellulales</taxon>
        <taxon>Pirellulaceae</taxon>
        <taxon>Rhodopirellula</taxon>
    </lineage>
</organism>
<dbReference type="EnsemblBacteria" id="CAD71370">
    <property type="protein sequence ID" value="CAD71370"/>
    <property type="gene ID" value="RB72"/>
</dbReference>
<evidence type="ECO:0000313" key="1">
    <source>
        <dbReference type="EMBL" id="CAD71370.1"/>
    </source>
</evidence>
<protein>
    <submittedName>
        <fullName evidence="1">Uncharacterized protein</fullName>
    </submittedName>
</protein>
<dbReference type="PATRIC" id="fig|243090.15.peg.41"/>
<dbReference type="InParanoid" id="Q7UZB3"/>
<dbReference type="AlphaFoldDB" id="Q7UZB3"/>
<proteinExistence type="predicted"/>
<dbReference type="HOGENOM" id="CLU_1509445_0_0_0"/>
<evidence type="ECO:0000313" key="2">
    <source>
        <dbReference type="Proteomes" id="UP000001025"/>
    </source>
</evidence>
<keyword evidence="2" id="KW-1185">Reference proteome</keyword>
<dbReference type="KEGG" id="rba:RB72"/>
<dbReference type="Proteomes" id="UP000001025">
    <property type="component" value="Chromosome"/>
</dbReference>
<gene>
    <name evidence="1" type="ordered locus">RB72</name>
</gene>
<reference evidence="1 2" key="1">
    <citation type="journal article" date="2003" name="Proc. Natl. Acad. Sci. U.S.A.">
        <title>Complete genome sequence of the marine planctomycete Pirellula sp. strain 1.</title>
        <authorList>
            <person name="Gloeckner F.O."/>
            <person name="Kube M."/>
            <person name="Bauer M."/>
            <person name="Teeling H."/>
            <person name="Lombardot T."/>
            <person name="Ludwig W."/>
            <person name="Gade D."/>
            <person name="Beck A."/>
            <person name="Borzym K."/>
            <person name="Heitmann K."/>
            <person name="Rabus R."/>
            <person name="Schlesner H."/>
            <person name="Amann R."/>
            <person name="Reinhardt R."/>
        </authorList>
    </citation>
    <scope>NUCLEOTIDE SEQUENCE [LARGE SCALE GENOMIC DNA]</scope>
    <source>
        <strain evidence="2">DSM 10527 / NCIMB 13988 / SH1</strain>
    </source>
</reference>